<dbReference type="InterPro" id="IPR003838">
    <property type="entry name" value="ABC3_permease_C"/>
</dbReference>
<feature type="transmembrane region" description="Helical" evidence="7">
    <location>
        <begin position="323"/>
        <end position="343"/>
    </location>
</feature>
<keyword evidence="4 7" id="KW-1133">Transmembrane helix</keyword>
<accession>A0ABX1GQG8</accession>
<dbReference type="Pfam" id="PF02687">
    <property type="entry name" value="FtsX"/>
    <property type="match status" value="1"/>
</dbReference>
<keyword evidence="5 7" id="KW-0472">Membrane</keyword>
<dbReference type="InterPro" id="IPR051125">
    <property type="entry name" value="ABC-4/HrtB_transporter"/>
</dbReference>
<evidence type="ECO:0000256" key="2">
    <source>
        <dbReference type="ARBA" id="ARBA00022475"/>
    </source>
</evidence>
<evidence type="ECO:0000256" key="5">
    <source>
        <dbReference type="ARBA" id="ARBA00023136"/>
    </source>
</evidence>
<keyword evidence="2" id="KW-1003">Cell membrane</keyword>
<evidence type="ECO:0000256" key="7">
    <source>
        <dbReference type="SAM" id="Phobius"/>
    </source>
</evidence>
<dbReference type="PANTHER" id="PTHR43738">
    <property type="entry name" value="ABC TRANSPORTER, MEMBRANE PROTEIN"/>
    <property type="match status" value="1"/>
</dbReference>
<keyword evidence="11" id="KW-1185">Reference proteome</keyword>
<dbReference type="Proteomes" id="UP000718451">
    <property type="component" value="Unassembled WGS sequence"/>
</dbReference>
<evidence type="ECO:0000256" key="3">
    <source>
        <dbReference type="ARBA" id="ARBA00022692"/>
    </source>
</evidence>
<evidence type="ECO:0000313" key="11">
    <source>
        <dbReference type="Proteomes" id="UP000718451"/>
    </source>
</evidence>
<dbReference type="PANTHER" id="PTHR43738:SF2">
    <property type="entry name" value="ABC TRANSPORTER PERMEASE"/>
    <property type="match status" value="1"/>
</dbReference>
<protein>
    <submittedName>
        <fullName evidence="10">FtsX-like permease family protein</fullName>
    </submittedName>
</protein>
<reference evidence="10 11" key="1">
    <citation type="submission" date="2020-04" db="EMBL/GenBank/DDBJ databases">
        <authorList>
            <person name="Yoon J."/>
        </authorList>
    </citation>
    <scope>NUCLEOTIDE SEQUENCE [LARGE SCALE GENOMIC DNA]</scope>
    <source>
        <strain evidence="10 11">DJ-13</strain>
    </source>
</reference>
<gene>
    <name evidence="10" type="ORF">HCU67_09510</name>
</gene>
<feature type="transmembrane region" description="Helical" evidence="7">
    <location>
        <begin position="415"/>
        <end position="437"/>
    </location>
</feature>
<comment type="caution">
    <text evidence="10">The sequence shown here is derived from an EMBL/GenBank/DDBJ whole genome shotgun (WGS) entry which is preliminary data.</text>
</comment>
<evidence type="ECO:0000256" key="4">
    <source>
        <dbReference type="ARBA" id="ARBA00022989"/>
    </source>
</evidence>
<dbReference type="EMBL" id="JAAWWL010000002">
    <property type="protein sequence ID" value="NKI32177.1"/>
    <property type="molecule type" value="Genomic_DNA"/>
</dbReference>
<feature type="region of interest" description="Disordered" evidence="6">
    <location>
        <begin position="204"/>
        <end position="264"/>
    </location>
</feature>
<dbReference type="InterPro" id="IPR025857">
    <property type="entry name" value="MacB_PCD"/>
</dbReference>
<evidence type="ECO:0000256" key="6">
    <source>
        <dbReference type="SAM" id="MobiDB-lite"/>
    </source>
</evidence>
<evidence type="ECO:0000256" key="1">
    <source>
        <dbReference type="ARBA" id="ARBA00004651"/>
    </source>
</evidence>
<sequence>MSILYLAFRNLISKPLNLILSLLLLVLSVSLVTFILQLTAQMNEQMDKNIAPIDMVVGAKGSPLQLVLSSVLHIDTPTGNIKLDEAEKIMKHPFVGSAIPVSYGDNYKGYRILGTELEYFEQYDAEIASGKLYENTFEIVAGSAVANNLGLKIGDKIVSSHGLAATAVEAHEDKPFTIVGILKPTGTVTDQLLVSNLESVWAAHDHSHEDEGEDHNHEDHDHDEHDHSGEEHNHEDHDHDDHEHDDHDHAAENHDHEGEEHEHNHAENLEITSLLIKFKSPLALVQMPRFINENTNMQAALPGFEIQRLMGLLGSGAKTINGIALAILLVSGLSIFISLLKTIRERRQELALLRTYGLGTAKLLTLVLLEGVFLAIFGFLLGWLFGRLALVLASKYVESGYGYVLQINGPTFAELLLLGATLLISIIAVILASTSIFKLNISKTLADA</sequence>
<feature type="domain" description="ABC3 transporter permease C-terminal" evidence="8">
    <location>
        <begin position="323"/>
        <end position="441"/>
    </location>
</feature>
<comment type="subcellular location">
    <subcellularLocation>
        <location evidence="1">Cell membrane</location>
        <topology evidence="1">Multi-pass membrane protein</topology>
    </subcellularLocation>
</comment>
<keyword evidence="3 7" id="KW-0812">Transmembrane</keyword>
<proteinExistence type="predicted"/>
<evidence type="ECO:0000259" key="9">
    <source>
        <dbReference type="Pfam" id="PF12704"/>
    </source>
</evidence>
<feature type="domain" description="MacB-like periplasmic core" evidence="9">
    <location>
        <begin position="19"/>
        <end position="195"/>
    </location>
</feature>
<evidence type="ECO:0000313" key="10">
    <source>
        <dbReference type="EMBL" id="NKI32177.1"/>
    </source>
</evidence>
<organism evidence="10 11">
    <name type="scientific">Croceivirga thetidis</name>
    <dbReference type="NCBI Taxonomy" id="2721623"/>
    <lineage>
        <taxon>Bacteria</taxon>
        <taxon>Pseudomonadati</taxon>
        <taxon>Bacteroidota</taxon>
        <taxon>Flavobacteriia</taxon>
        <taxon>Flavobacteriales</taxon>
        <taxon>Flavobacteriaceae</taxon>
        <taxon>Croceivirga</taxon>
    </lineage>
</organism>
<dbReference type="RefSeq" id="WP_168552394.1">
    <property type="nucleotide sequence ID" value="NZ_JAAWWL010000002.1"/>
</dbReference>
<feature type="transmembrane region" description="Helical" evidence="7">
    <location>
        <begin position="363"/>
        <end position="385"/>
    </location>
</feature>
<evidence type="ECO:0000259" key="8">
    <source>
        <dbReference type="Pfam" id="PF02687"/>
    </source>
</evidence>
<dbReference type="Pfam" id="PF12704">
    <property type="entry name" value="MacB_PCD"/>
    <property type="match status" value="1"/>
</dbReference>
<name>A0ABX1GQG8_9FLAO</name>